<dbReference type="AlphaFoldDB" id="A0A9X1ZSX3"/>
<evidence type="ECO:0000256" key="1">
    <source>
        <dbReference type="ARBA" id="ARBA00004571"/>
    </source>
</evidence>
<dbReference type="Pfam" id="PF13715">
    <property type="entry name" value="CarbopepD_reg_2"/>
    <property type="match status" value="1"/>
</dbReference>
<evidence type="ECO:0000313" key="10">
    <source>
        <dbReference type="Proteomes" id="UP001139521"/>
    </source>
</evidence>
<dbReference type="Proteomes" id="UP001139521">
    <property type="component" value="Unassembled WGS sequence"/>
</dbReference>
<comment type="similarity">
    <text evidence="7">Belongs to the TonB-dependent receptor family.</text>
</comment>
<accession>A0A9X1ZSX3</accession>
<dbReference type="SUPFAM" id="SSF56935">
    <property type="entry name" value="Porins"/>
    <property type="match status" value="1"/>
</dbReference>
<dbReference type="InterPro" id="IPR036942">
    <property type="entry name" value="Beta-barrel_TonB_sf"/>
</dbReference>
<feature type="domain" description="TonB-dependent receptor plug" evidence="8">
    <location>
        <begin position="199"/>
        <end position="293"/>
    </location>
</feature>
<evidence type="ECO:0000256" key="6">
    <source>
        <dbReference type="ARBA" id="ARBA00023237"/>
    </source>
</evidence>
<proteinExistence type="inferred from homology"/>
<keyword evidence="2 7" id="KW-0813">Transport</keyword>
<keyword evidence="6 7" id="KW-0998">Cell outer membrane</keyword>
<dbReference type="NCBIfam" id="TIGR04057">
    <property type="entry name" value="SusC_RagA_signa"/>
    <property type="match status" value="1"/>
</dbReference>
<comment type="caution">
    <text evidence="9">The sequence shown here is derived from an EMBL/GenBank/DDBJ whole genome shotgun (WGS) entry which is preliminary data.</text>
</comment>
<keyword evidence="10" id="KW-1185">Reference proteome</keyword>
<dbReference type="InterPro" id="IPR012910">
    <property type="entry name" value="Plug_dom"/>
</dbReference>
<dbReference type="Gene3D" id="2.60.40.1120">
    <property type="entry name" value="Carboxypeptidase-like, regulatory domain"/>
    <property type="match status" value="1"/>
</dbReference>
<evidence type="ECO:0000256" key="3">
    <source>
        <dbReference type="ARBA" id="ARBA00022452"/>
    </source>
</evidence>
<gene>
    <name evidence="9" type="ORF">L1967_19350</name>
</gene>
<keyword evidence="3 7" id="KW-1134">Transmembrane beta strand</keyword>
<dbReference type="InterPro" id="IPR023997">
    <property type="entry name" value="TonB-dep_OMP_SusC/RagA_CS"/>
</dbReference>
<dbReference type="Gene3D" id="2.40.170.20">
    <property type="entry name" value="TonB-dependent receptor, beta-barrel domain"/>
    <property type="match status" value="1"/>
</dbReference>
<dbReference type="InterPro" id="IPR039426">
    <property type="entry name" value="TonB-dep_rcpt-like"/>
</dbReference>
<dbReference type="Gene3D" id="2.170.130.10">
    <property type="entry name" value="TonB-dependent receptor, plug domain"/>
    <property type="match status" value="1"/>
</dbReference>
<evidence type="ECO:0000313" key="9">
    <source>
        <dbReference type="EMBL" id="MCL6220452.1"/>
    </source>
</evidence>
<keyword evidence="4 7" id="KW-0812">Transmembrane</keyword>
<evidence type="ECO:0000256" key="7">
    <source>
        <dbReference type="PROSITE-ProRule" id="PRU01360"/>
    </source>
</evidence>
<dbReference type="NCBIfam" id="TIGR04056">
    <property type="entry name" value="OMP_RagA_SusC"/>
    <property type="match status" value="1"/>
</dbReference>
<dbReference type="InterPro" id="IPR037066">
    <property type="entry name" value="Plug_dom_sf"/>
</dbReference>
<reference evidence="9" key="1">
    <citation type="submission" date="2022-01" db="EMBL/GenBank/DDBJ databases">
        <title>Genome sequencing of Zunongwangia sp. M21534 genome.</title>
        <authorList>
            <person name="Chen Y."/>
            <person name="Dong C."/>
            <person name="Shao Z."/>
        </authorList>
    </citation>
    <scope>NUCLEOTIDE SEQUENCE</scope>
    <source>
        <strain evidence="9">MCCC M21534</strain>
    </source>
</reference>
<evidence type="ECO:0000256" key="2">
    <source>
        <dbReference type="ARBA" id="ARBA00022448"/>
    </source>
</evidence>
<evidence type="ECO:0000256" key="4">
    <source>
        <dbReference type="ARBA" id="ARBA00022692"/>
    </source>
</evidence>
<dbReference type="PROSITE" id="PS52016">
    <property type="entry name" value="TONB_DEPENDENT_REC_3"/>
    <property type="match status" value="1"/>
</dbReference>
<protein>
    <submittedName>
        <fullName evidence="9">SusC/RagA family TonB-linked outer membrane protein</fullName>
    </submittedName>
</protein>
<dbReference type="GO" id="GO:0009279">
    <property type="term" value="C:cell outer membrane"/>
    <property type="evidence" value="ECO:0007669"/>
    <property type="project" value="UniProtKB-SubCell"/>
</dbReference>
<evidence type="ECO:0000256" key="5">
    <source>
        <dbReference type="ARBA" id="ARBA00023136"/>
    </source>
</evidence>
<dbReference type="Pfam" id="PF07715">
    <property type="entry name" value="Plug"/>
    <property type="match status" value="1"/>
</dbReference>
<dbReference type="InterPro" id="IPR008969">
    <property type="entry name" value="CarboxyPept-like_regulatory"/>
</dbReference>
<dbReference type="EMBL" id="JAKHSK010000041">
    <property type="protein sequence ID" value="MCL6220452.1"/>
    <property type="molecule type" value="Genomic_DNA"/>
</dbReference>
<name>A0A9X1ZSX3_9FLAO</name>
<dbReference type="SUPFAM" id="SSF49464">
    <property type="entry name" value="Carboxypeptidase regulatory domain-like"/>
    <property type="match status" value="1"/>
</dbReference>
<sequence length="1156" mass="128130">MNIDSPREVTVDEVFQIITDQTNYNFLYPDGLFAGLPKVKLIKGLIKVDRLIAKSIPAGRFNVVISKDNTIIIEKGVNGDQIMVSGTVTDTRGAPIPSVTIRIKGTNKGAITDFDGGFKIQLPSVDNVLVFSSLGFKDKEVLVGDNLVLDVVLEDDVTKLEAVEVVSTGYQKISKERSAGAFSKPELSIAKDRAYSMNILQRIDGLVAGLTINNSPGASDNPYLVRGLTSLGTFSSDSNNPTGAGTNRGPLFVVDGIPTNNISYINPQDVEDITVLKDATASSIWGARASNGVIVITTKKGDQNSKVKVSYDVFTNIQGRPDLAYQPYMNSSEFISNAREVFDPVAHPYAEQSAYVFEGGGIPPHMQVLYDEYRGVISSGVANAKLDSLSSISNRSQIDKLWYRPAMQTNHTLSLSAGGSKHSVYGSLAYTDTKSDRPGDSDRLYKVNIRQDFTFNDKISTYLITDLTKTKAVTKNNLGITYSSMPYQLFRDQNGNNMDIPWLGMLSEEVRADFEARSQIDLNYNPLDERKWSDEISDALNARLIAGINVELFDNLEFDGTYSYITGANKVTTHTSPESYIVRSELAQFTVADAPGDTPIYYLPKDGGRYVEGNLVQKNYTVRNQLSYDKSWNEGQHQLYAILGQEAQEQLTESSTSTIRGYDSLLLTSLPLDYATLMNEGIDNTVMPNSGTRSILENNYFSKSEVLSRFTSYYGNLSYTLNRRYTLNASWRRDKSNLFGLDKSAQNKPTWSVGGKWNIGREGFFTYVSAVNFLEVRATYGITGNAPIPGISSSYDILRPQTNYTNIGNTVVPLTLQTPGNDKLTWERTKTINFGVDFGLFDVIDGSVDIYKKKTNDLLGQLPLNVFSGFSSAIGNFGSMENKGIEITLTTSNIRTTNFDWKTIFTLAYNDNEITELLLPGDVATGNQKVDLSYLKGYPAFAIFAYDYQGLDEEGDPLIRLADGTVTKEPNITNPEDIRFMGTAQPIWSGGLSNMFRYKDFSLNVNAIYNLGHVMRRDVVTNFTGALESVPYSDFANRWKQPGDELVTDIPAYDPAGTLTGDVRDTDYYIKANTNVLDASYIKLRDITLSYALPQDFLNRIRVDNLSLRLSFSNIMLWKANDYGIDPEFQYSSFGTGIRNIKRNQGSVAFGLHLAL</sequence>
<evidence type="ECO:0000259" key="8">
    <source>
        <dbReference type="Pfam" id="PF07715"/>
    </source>
</evidence>
<dbReference type="RefSeq" id="WP_249603150.1">
    <property type="nucleotide sequence ID" value="NZ_JAKHSK010000041.1"/>
</dbReference>
<keyword evidence="5 7" id="KW-0472">Membrane</keyword>
<comment type="subcellular location">
    <subcellularLocation>
        <location evidence="1 7">Cell outer membrane</location>
        <topology evidence="1 7">Multi-pass membrane protein</topology>
    </subcellularLocation>
</comment>
<dbReference type="InterPro" id="IPR023996">
    <property type="entry name" value="TonB-dep_OMP_SusC/RagA"/>
</dbReference>
<organism evidence="9 10">
    <name type="scientific">Zunongwangia pacifica</name>
    <dbReference type="NCBI Taxonomy" id="2911062"/>
    <lineage>
        <taxon>Bacteria</taxon>
        <taxon>Pseudomonadati</taxon>
        <taxon>Bacteroidota</taxon>
        <taxon>Flavobacteriia</taxon>
        <taxon>Flavobacteriales</taxon>
        <taxon>Flavobacteriaceae</taxon>
        <taxon>Zunongwangia</taxon>
    </lineage>
</organism>